<keyword evidence="1" id="KW-0732">Signal</keyword>
<feature type="chain" id="PRO_5047537015" evidence="1">
    <location>
        <begin position="21"/>
        <end position="242"/>
    </location>
</feature>
<name>A0ABV2RBL1_9CAUL</name>
<dbReference type="InterPro" id="IPR029058">
    <property type="entry name" value="AB_hydrolase_fold"/>
</dbReference>
<feature type="domain" description="BD-FAE-like" evidence="2">
    <location>
        <begin position="75"/>
        <end position="146"/>
    </location>
</feature>
<proteinExistence type="predicted"/>
<organism evidence="3 4">
    <name type="scientific">Brevundimonas faecalis</name>
    <dbReference type="NCBI Taxonomy" id="947378"/>
    <lineage>
        <taxon>Bacteria</taxon>
        <taxon>Pseudomonadati</taxon>
        <taxon>Pseudomonadota</taxon>
        <taxon>Alphaproteobacteria</taxon>
        <taxon>Caulobacterales</taxon>
        <taxon>Caulobacteraceae</taxon>
        <taxon>Brevundimonas</taxon>
    </lineage>
</organism>
<accession>A0ABV2RBL1</accession>
<dbReference type="Gene3D" id="3.40.50.1820">
    <property type="entry name" value="alpha/beta hydrolase"/>
    <property type="match status" value="1"/>
</dbReference>
<sequence length="242" mass="25430">MTRRSLFLSFLGLMFGNAACAPLAVSTSVREGRAGLRYGEDPRQSLEVHRPPRGRDWPVIVLIRDGDRDAAEARALAQAWAGRGLLVFLADRRAARGREPAFISDAAAAIAWAADHAADFGGDASRLGVTGLGAGADAALMIALDRRYMAGRDGLIRAAAALKRPPVAVDDDPTLTRPEAYVRSDAPTIWLGGGQADDALAARIRSVGGRVQFGDRGVSLAFSAADFLLDSLAASPSASDHP</sequence>
<dbReference type="Pfam" id="PF20434">
    <property type="entry name" value="BD-FAE"/>
    <property type="match status" value="1"/>
</dbReference>
<gene>
    <name evidence="3" type="ORF">ABIE19_001896</name>
</gene>
<dbReference type="Proteomes" id="UP001549313">
    <property type="component" value="Unassembled WGS sequence"/>
</dbReference>
<feature type="signal peptide" evidence="1">
    <location>
        <begin position="1"/>
        <end position="20"/>
    </location>
</feature>
<protein>
    <submittedName>
        <fullName evidence="3">Acetyl esterase/lipase</fullName>
    </submittedName>
</protein>
<comment type="caution">
    <text evidence="3">The sequence shown here is derived from an EMBL/GenBank/DDBJ whole genome shotgun (WGS) entry which is preliminary data.</text>
</comment>
<keyword evidence="4" id="KW-1185">Reference proteome</keyword>
<dbReference type="InterPro" id="IPR049492">
    <property type="entry name" value="BD-FAE-like_dom"/>
</dbReference>
<evidence type="ECO:0000259" key="2">
    <source>
        <dbReference type="Pfam" id="PF20434"/>
    </source>
</evidence>
<dbReference type="EMBL" id="JBEPTF010000002">
    <property type="protein sequence ID" value="MET4683966.1"/>
    <property type="molecule type" value="Genomic_DNA"/>
</dbReference>
<reference evidence="3 4" key="1">
    <citation type="submission" date="2024-06" db="EMBL/GenBank/DDBJ databases">
        <title>Sorghum-associated microbial communities from plants grown in Nebraska, USA.</title>
        <authorList>
            <person name="Schachtman D."/>
        </authorList>
    </citation>
    <scope>NUCLEOTIDE SEQUENCE [LARGE SCALE GENOMIC DNA]</scope>
    <source>
        <strain evidence="3 4">2814</strain>
    </source>
</reference>
<evidence type="ECO:0000256" key="1">
    <source>
        <dbReference type="SAM" id="SignalP"/>
    </source>
</evidence>
<evidence type="ECO:0000313" key="4">
    <source>
        <dbReference type="Proteomes" id="UP001549313"/>
    </source>
</evidence>
<evidence type="ECO:0000313" key="3">
    <source>
        <dbReference type="EMBL" id="MET4683966.1"/>
    </source>
</evidence>
<dbReference type="SUPFAM" id="SSF53474">
    <property type="entry name" value="alpha/beta-Hydrolases"/>
    <property type="match status" value="1"/>
</dbReference>